<keyword evidence="1 3" id="KW-0479">Metal-binding</keyword>
<keyword evidence="1 3" id="KW-0863">Zinc-finger</keyword>
<evidence type="ECO:0000259" key="5">
    <source>
        <dbReference type="PROSITE" id="PS50089"/>
    </source>
</evidence>
<evidence type="ECO:0000256" key="3">
    <source>
        <dbReference type="PROSITE-ProRule" id="PRU00175"/>
    </source>
</evidence>
<keyword evidence="2" id="KW-0862">Zinc</keyword>
<evidence type="ECO:0000256" key="4">
    <source>
        <dbReference type="SAM" id="MobiDB-lite"/>
    </source>
</evidence>
<dbReference type="SUPFAM" id="SSF57850">
    <property type="entry name" value="RING/U-box"/>
    <property type="match status" value="1"/>
</dbReference>
<reference evidence="7" key="1">
    <citation type="submission" date="2022-11" db="UniProtKB">
        <authorList>
            <consortium name="WormBaseParasite"/>
        </authorList>
    </citation>
    <scope>IDENTIFICATION</scope>
</reference>
<organism evidence="6 7">
    <name type="scientific">Plectus sambesii</name>
    <dbReference type="NCBI Taxonomy" id="2011161"/>
    <lineage>
        <taxon>Eukaryota</taxon>
        <taxon>Metazoa</taxon>
        <taxon>Ecdysozoa</taxon>
        <taxon>Nematoda</taxon>
        <taxon>Chromadorea</taxon>
        <taxon>Plectida</taxon>
        <taxon>Plectina</taxon>
        <taxon>Plectoidea</taxon>
        <taxon>Plectidae</taxon>
        <taxon>Plectus</taxon>
    </lineage>
</organism>
<dbReference type="WBParaSite" id="PSAMB.scaffold3798size16858.g22560.t1">
    <property type="protein sequence ID" value="PSAMB.scaffold3798size16858.g22560.t1"/>
    <property type="gene ID" value="PSAMB.scaffold3798size16858.g22560"/>
</dbReference>
<evidence type="ECO:0000313" key="6">
    <source>
        <dbReference type="Proteomes" id="UP000887566"/>
    </source>
</evidence>
<dbReference type="Gene3D" id="3.30.40.10">
    <property type="entry name" value="Zinc/RING finger domain, C3HC4 (zinc finger)"/>
    <property type="match status" value="1"/>
</dbReference>
<dbReference type="Pfam" id="PF13920">
    <property type="entry name" value="zf-C3HC4_3"/>
    <property type="match status" value="1"/>
</dbReference>
<proteinExistence type="predicted"/>
<name>A0A914WFW4_9BILA</name>
<feature type="region of interest" description="Disordered" evidence="4">
    <location>
        <begin position="192"/>
        <end position="212"/>
    </location>
</feature>
<sequence length="416" mass="45273">MEVSVGQENRVRGRGMRGRSQALATQTSFGAAGGRWSRVPMTSAFGNADGGNMALLAEEEGSRRAAAPIVHERTKVNRMIAPSAQTVVSPTNDFRFDVDELEFVLATTNSQSKPKTPLNEQLARNLELERELGCSLTRVVAPIARSHADAASETTSGASSYLTASSLPPSPSLYDNLATDLVSLSLTDELSKNDKNEANRTVADSRGPPSEIKFVGAPDSVQTADVKDSLKTAAVREDKVAFTEKNRGAARQSYCITTPVRGGYAESSRSVRANDVSDYYGITVGGGAAASVEEGAVDKRDVACGDDTPIPTVAQLRAELVARLRAQDEADDRARFEETVLCKVCMTVRYNTMVLPCCHLWGCEGCVKIVNECAICRKPIEDRLRLTTVDELTELQKHTVRDNMRRMINENRQLFY</sequence>
<dbReference type="AlphaFoldDB" id="A0A914WFW4"/>
<keyword evidence="6" id="KW-1185">Reference proteome</keyword>
<protein>
    <submittedName>
        <fullName evidence="7">RING-type domain-containing protein</fullName>
    </submittedName>
</protein>
<evidence type="ECO:0000256" key="2">
    <source>
        <dbReference type="ARBA" id="ARBA00022833"/>
    </source>
</evidence>
<feature type="region of interest" description="Disordered" evidence="4">
    <location>
        <begin position="1"/>
        <end position="26"/>
    </location>
</feature>
<evidence type="ECO:0000313" key="7">
    <source>
        <dbReference type="WBParaSite" id="PSAMB.scaffold3798size16858.g22560.t1"/>
    </source>
</evidence>
<dbReference type="InterPro" id="IPR001841">
    <property type="entry name" value="Znf_RING"/>
</dbReference>
<evidence type="ECO:0000256" key="1">
    <source>
        <dbReference type="ARBA" id="ARBA00022771"/>
    </source>
</evidence>
<dbReference type="InterPro" id="IPR013083">
    <property type="entry name" value="Znf_RING/FYVE/PHD"/>
</dbReference>
<dbReference type="Proteomes" id="UP000887566">
    <property type="component" value="Unplaced"/>
</dbReference>
<feature type="domain" description="RING-type" evidence="5">
    <location>
        <begin position="342"/>
        <end position="377"/>
    </location>
</feature>
<accession>A0A914WFW4</accession>
<dbReference type="PROSITE" id="PS50089">
    <property type="entry name" value="ZF_RING_2"/>
    <property type="match status" value="1"/>
</dbReference>
<dbReference type="GO" id="GO:0008270">
    <property type="term" value="F:zinc ion binding"/>
    <property type="evidence" value="ECO:0007669"/>
    <property type="project" value="UniProtKB-KW"/>
</dbReference>